<keyword evidence="17" id="KW-1185">Reference proteome</keyword>
<organism evidence="15 17">
    <name type="scientific">Didymodactylos carnosus</name>
    <dbReference type="NCBI Taxonomy" id="1234261"/>
    <lineage>
        <taxon>Eukaryota</taxon>
        <taxon>Metazoa</taxon>
        <taxon>Spiralia</taxon>
        <taxon>Gnathifera</taxon>
        <taxon>Rotifera</taxon>
        <taxon>Eurotatoria</taxon>
        <taxon>Bdelloidea</taxon>
        <taxon>Philodinida</taxon>
        <taxon>Philodinidae</taxon>
        <taxon>Didymodactylos</taxon>
    </lineage>
</organism>
<dbReference type="InterPro" id="IPR040445">
    <property type="entry name" value="Kir_TM"/>
</dbReference>
<dbReference type="PANTHER" id="PTHR11767:SF102">
    <property type="entry name" value="INWARDLY RECTIFYING POTASSIUM CHANNEL 1, ISOFORM F"/>
    <property type="match status" value="1"/>
</dbReference>
<evidence type="ECO:0000256" key="1">
    <source>
        <dbReference type="ARBA" id="ARBA00004141"/>
    </source>
</evidence>
<dbReference type="InterPro" id="IPR014756">
    <property type="entry name" value="Ig_E-set"/>
</dbReference>
<feature type="domain" description="Inward rectifier potassium channel C-terminal" evidence="14">
    <location>
        <begin position="195"/>
        <end position="349"/>
    </location>
</feature>
<dbReference type="Proteomes" id="UP000681722">
    <property type="component" value="Unassembled WGS sequence"/>
</dbReference>
<keyword evidence="7 12" id="KW-1133">Transmembrane helix</keyword>
<dbReference type="Pfam" id="PF01007">
    <property type="entry name" value="IRK"/>
    <property type="match status" value="1"/>
</dbReference>
<evidence type="ECO:0000256" key="5">
    <source>
        <dbReference type="ARBA" id="ARBA00022882"/>
    </source>
</evidence>
<evidence type="ECO:0000256" key="12">
    <source>
        <dbReference type="SAM" id="Phobius"/>
    </source>
</evidence>
<dbReference type="PRINTS" id="PR01320">
    <property type="entry name" value="KIRCHANNEL"/>
</dbReference>
<dbReference type="SUPFAM" id="SSF81324">
    <property type="entry name" value="Voltage-gated potassium channels"/>
    <property type="match status" value="1"/>
</dbReference>
<evidence type="ECO:0000256" key="8">
    <source>
        <dbReference type="ARBA" id="ARBA00023065"/>
    </source>
</evidence>
<evidence type="ECO:0000313" key="15">
    <source>
        <dbReference type="EMBL" id="CAF0755300.1"/>
    </source>
</evidence>
<evidence type="ECO:0000256" key="4">
    <source>
        <dbReference type="ARBA" id="ARBA00022692"/>
    </source>
</evidence>
<dbReference type="PANTHER" id="PTHR11767">
    <property type="entry name" value="INWARD RECTIFIER POTASSIUM CHANNEL"/>
    <property type="match status" value="1"/>
</dbReference>
<dbReference type="SUPFAM" id="SSF81296">
    <property type="entry name" value="E set domains"/>
    <property type="match status" value="1"/>
</dbReference>
<keyword evidence="10 11" id="KW-0407">Ion channel</keyword>
<dbReference type="GO" id="GO:1990573">
    <property type="term" value="P:potassium ion import across plasma membrane"/>
    <property type="evidence" value="ECO:0007669"/>
    <property type="project" value="TreeGrafter"/>
</dbReference>
<dbReference type="Proteomes" id="UP000663829">
    <property type="component" value="Unassembled WGS sequence"/>
</dbReference>
<evidence type="ECO:0000259" key="14">
    <source>
        <dbReference type="Pfam" id="PF17655"/>
    </source>
</evidence>
<reference evidence="15" key="1">
    <citation type="submission" date="2021-02" db="EMBL/GenBank/DDBJ databases">
        <authorList>
            <person name="Nowell W R."/>
        </authorList>
    </citation>
    <scope>NUCLEOTIDE SEQUENCE</scope>
</reference>
<dbReference type="InterPro" id="IPR013518">
    <property type="entry name" value="K_chnl_inward-rec_Kir_cyto"/>
</dbReference>
<name>A0A813PI23_9BILA</name>
<evidence type="ECO:0000256" key="10">
    <source>
        <dbReference type="ARBA" id="ARBA00023303"/>
    </source>
</evidence>
<keyword evidence="4 11" id="KW-0812">Transmembrane</keyword>
<feature type="transmembrane region" description="Helical" evidence="12">
    <location>
        <begin position="68"/>
        <end position="93"/>
    </location>
</feature>
<evidence type="ECO:0000256" key="11">
    <source>
        <dbReference type="RuleBase" id="RU003822"/>
    </source>
</evidence>
<evidence type="ECO:0000256" key="2">
    <source>
        <dbReference type="ARBA" id="ARBA00022448"/>
    </source>
</evidence>
<comment type="caution">
    <text evidence="15">The sequence shown here is derived from an EMBL/GenBank/DDBJ whole genome shotgun (WGS) entry which is preliminary data.</text>
</comment>
<keyword evidence="6 11" id="KW-0630">Potassium</keyword>
<dbReference type="AlphaFoldDB" id="A0A813PI23"/>
<keyword evidence="2 11" id="KW-0813">Transport</keyword>
<dbReference type="GO" id="GO:0034765">
    <property type="term" value="P:regulation of monoatomic ion transmembrane transport"/>
    <property type="evidence" value="ECO:0007669"/>
    <property type="project" value="TreeGrafter"/>
</dbReference>
<evidence type="ECO:0000313" key="16">
    <source>
        <dbReference type="EMBL" id="CAF3535565.1"/>
    </source>
</evidence>
<evidence type="ECO:0000256" key="9">
    <source>
        <dbReference type="ARBA" id="ARBA00023136"/>
    </source>
</evidence>
<comment type="similarity">
    <text evidence="11">Belongs to the inward rectifier-type potassium channel (TC 1.A.2.1) family.</text>
</comment>
<dbReference type="GO" id="GO:0005242">
    <property type="term" value="F:inward rectifier potassium channel activity"/>
    <property type="evidence" value="ECO:0007669"/>
    <property type="project" value="InterPro"/>
</dbReference>
<sequence length="453" mass="52115">MHDMDTRRKYLYRASTAANKPEPKSTEPKSTEYRFVEKYGHINVDYESVQRIQSIHSNFIIFIMEAEWWLVITLFVCGFVSSWIMFAFLYFLVSIEHGDFVLTAEEQQLLDINATLTPSSRETCVHDVHDFFSALLFSIETQLAIGYGSRYITTECMGGVLLLTIQSTLGYILQVIVAQVVFTKLSRPTEKSQYVVFSEKAVILPRDNELGLAFRIGNLSSSQMIFANVRLLMIRSRTTEEGEIIPHQIYDMELTRLRNGQLFFPRPTIVEHIIDRNSPLYSIQRATLPKQKFELIAIIEGAFDCTGFSCHFRTSYLPSEILWGYRFGSCDSSLQGFDYKKFNDVDLVDGRATWVYDRNTSPEIGIDNVTNYFSVPDLQSELLNTVSDSTIITSLPQRKKITLKETKSEPEDTEDEMEEIIVEQKPLMFTTSRQARKHVLNTSPQILIESNIY</sequence>
<keyword evidence="3 11" id="KW-0633">Potassium transport</keyword>
<keyword evidence="5 11" id="KW-0851">Voltage-gated channel</keyword>
<dbReference type="Gene3D" id="2.60.40.1400">
    <property type="entry name" value="G protein-activated inward rectifier potassium channel 1"/>
    <property type="match status" value="1"/>
</dbReference>
<dbReference type="InterPro" id="IPR041647">
    <property type="entry name" value="IRK_C"/>
</dbReference>
<dbReference type="Pfam" id="PF17655">
    <property type="entry name" value="IRK_C"/>
    <property type="match status" value="1"/>
</dbReference>
<proteinExistence type="inferred from homology"/>
<evidence type="ECO:0000313" key="17">
    <source>
        <dbReference type="Proteomes" id="UP000663829"/>
    </source>
</evidence>
<evidence type="ECO:0000256" key="7">
    <source>
        <dbReference type="ARBA" id="ARBA00022989"/>
    </source>
</evidence>
<dbReference type="GO" id="GO:0005886">
    <property type="term" value="C:plasma membrane"/>
    <property type="evidence" value="ECO:0007669"/>
    <property type="project" value="TreeGrafter"/>
</dbReference>
<comment type="subcellular location">
    <subcellularLocation>
        <location evidence="1 11">Membrane</location>
        <topology evidence="1 11">Multi-pass membrane protein</topology>
    </subcellularLocation>
</comment>
<dbReference type="GO" id="GO:0034702">
    <property type="term" value="C:monoatomic ion channel complex"/>
    <property type="evidence" value="ECO:0007669"/>
    <property type="project" value="UniProtKB-KW"/>
</dbReference>
<feature type="domain" description="Potassium channel inwardly rectifying transmembrane" evidence="13">
    <location>
        <begin position="36"/>
        <end position="188"/>
    </location>
</feature>
<protein>
    <submittedName>
        <fullName evidence="15">Uncharacterized protein</fullName>
    </submittedName>
</protein>
<dbReference type="Gene3D" id="1.10.287.70">
    <property type="match status" value="1"/>
</dbReference>
<keyword evidence="8 11" id="KW-0406">Ion transport</keyword>
<keyword evidence="9 12" id="KW-0472">Membrane</keyword>
<evidence type="ECO:0000256" key="3">
    <source>
        <dbReference type="ARBA" id="ARBA00022538"/>
    </source>
</evidence>
<gene>
    <name evidence="15" type="ORF">GPM918_LOCUS1077</name>
    <name evidence="16" type="ORF">SRO942_LOCUS1077</name>
</gene>
<dbReference type="EMBL" id="CAJNOQ010000093">
    <property type="protein sequence ID" value="CAF0755300.1"/>
    <property type="molecule type" value="Genomic_DNA"/>
</dbReference>
<dbReference type="InterPro" id="IPR016449">
    <property type="entry name" value="K_chnl_inward-rec_Kir"/>
</dbReference>
<evidence type="ECO:0000259" key="13">
    <source>
        <dbReference type="Pfam" id="PF01007"/>
    </source>
</evidence>
<accession>A0A813PI23</accession>
<dbReference type="OrthoDB" id="273257at2759"/>
<dbReference type="EMBL" id="CAJOBC010000093">
    <property type="protein sequence ID" value="CAF3535565.1"/>
    <property type="molecule type" value="Genomic_DNA"/>
</dbReference>
<evidence type="ECO:0000256" key="6">
    <source>
        <dbReference type="ARBA" id="ARBA00022958"/>
    </source>
</evidence>